<dbReference type="Pfam" id="PF08240">
    <property type="entry name" value="ADH_N"/>
    <property type="match status" value="1"/>
</dbReference>
<dbReference type="Gene3D" id="3.40.50.720">
    <property type="entry name" value="NAD(P)-binding Rossmann-like Domain"/>
    <property type="match status" value="1"/>
</dbReference>
<dbReference type="EMBL" id="NHYD01001022">
    <property type="protein sequence ID" value="PPQ92598.1"/>
    <property type="molecule type" value="Genomic_DNA"/>
</dbReference>
<name>A0A409XPB7_PSICY</name>
<evidence type="ECO:0000313" key="2">
    <source>
        <dbReference type="EMBL" id="PPQ92598.1"/>
    </source>
</evidence>
<dbReference type="InterPro" id="IPR013154">
    <property type="entry name" value="ADH-like_N"/>
</dbReference>
<dbReference type="PANTHER" id="PTHR45348:SF2">
    <property type="entry name" value="ZINC-TYPE ALCOHOL DEHYDROGENASE-LIKE PROTEIN C2E1P3.01"/>
    <property type="match status" value="1"/>
</dbReference>
<dbReference type="SUPFAM" id="SSF51735">
    <property type="entry name" value="NAD(P)-binding Rossmann-fold domains"/>
    <property type="match status" value="1"/>
</dbReference>
<dbReference type="Proteomes" id="UP000283269">
    <property type="component" value="Unassembled WGS sequence"/>
</dbReference>
<feature type="domain" description="Enoyl reductase (ER)" evidence="1">
    <location>
        <begin position="15"/>
        <end position="339"/>
    </location>
</feature>
<evidence type="ECO:0000259" key="1">
    <source>
        <dbReference type="SMART" id="SM00829"/>
    </source>
</evidence>
<gene>
    <name evidence="2" type="ORF">CVT25_007290</name>
</gene>
<organism evidence="2 3">
    <name type="scientific">Psilocybe cyanescens</name>
    <dbReference type="NCBI Taxonomy" id="93625"/>
    <lineage>
        <taxon>Eukaryota</taxon>
        <taxon>Fungi</taxon>
        <taxon>Dikarya</taxon>
        <taxon>Basidiomycota</taxon>
        <taxon>Agaricomycotina</taxon>
        <taxon>Agaricomycetes</taxon>
        <taxon>Agaricomycetidae</taxon>
        <taxon>Agaricales</taxon>
        <taxon>Agaricineae</taxon>
        <taxon>Strophariaceae</taxon>
        <taxon>Psilocybe</taxon>
    </lineage>
</organism>
<dbReference type="SMART" id="SM00829">
    <property type="entry name" value="PKS_ER"/>
    <property type="match status" value="1"/>
</dbReference>
<comment type="caution">
    <text evidence="2">The sequence shown here is derived from an EMBL/GenBank/DDBJ whole genome shotgun (WGS) entry which is preliminary data.</text>
</comment>
<dbReference type="SUPFAM" id="SSF50129">
    <property type="entry name" value="GroES-like"/>
    <property type="match status" value="1"/>
</dbReference>
<dbReference type="OrthoDB" id="3233595at2759"/>
<reference evidence="2 3" key="1">
    <citation type="journal article" date="2018" name="Evol. Lett.">
        <title>Horizontal gene cluster transfer increased hallucinogenic mushroom diversity.</title>
        <authorList>
            <person name="Reynolds H.T."/>
            <person name="Vijayakumar V."/>
            <person name="Gluck-Thaler E."/>
            <person name="Korotkin H.B."/>
            <person name="Matheny P.B."/>
            <person name="Slot J.C."/>
        </authorList>
    </citation>
    <scope>NUCLEOTIDE SEQUENCE [LARGE SCALE GENOMIC DNA]</scope>
    <source>
        <strain evidence="2 3">2631</strain>
    </source>
</reference>
<proteinExistence type="predicted"/>
<dbReference type="InterPro" id="IPR047122">
    <property type="entry name" value="Trans-enoyl_RdTase-like"/>
</dbReference>
<dbReference type="InterPro" id="IPR013149">
    <property type="entry name" value="ADH-like_C"/>
</dbReference>
<dbReference type="InParanoid" id="A0A409XPB7"/>
<accession>A0A409XPB7</accession>
<dbReference type="STRING" id="93625.A0A409XPB7"/>
<dbReference type="FunCoup" id="A0A409XPB7">
    <property type="interactions" value="10"/>
</dbReference>
<dbReference type="GO" id="GO:0016651">
    <property type="term" value="F:oxidoreductase activity, acting on NAD(P)H"/>
    <property type="evidence" value="ECO:0007669"/>
    <property type="project" value="InterPro"/>
</dbReference>
<dbReference type="PANTHER" id="PTHR45348">
    <property type="entry name" value="HYPOTHETICAL OXIDOREDUCTASE (EUROFUNG)"/>
    <property type="match status" value="1"/>
</dbReference>
<sequence length="344" mass="37026">MSSTQKALVVDKKFGNLIIQDTEVYKPGPGEILIKIKATSLNPVDWKIHKYGFLENYPLILGTDIAGDVEELGEGVTEFKKGDRVFIQGRYENRGSSFQQYATAVASSVARIPANWTYEQVAALPVVLTCAYVGLYNKHPYGLGIAPPISEATQGKYADTPIVVLGGPTSVGQIVIQLAKLSGFSPIFTTASLKHTVFLKSLGATNVLDRNLSSSDTIAEIKKITGDKPIHFVYDTVSSATTQQAGLDILASGGQMVVVNPIAVKVPEDKKVFAFLGILRSPENVELTETLYHDKISGWLEQGVIKPNNIEVLPGGLAGIPEGLARMQADQVSGSKLIARPQET</sequence>
<dbReference type="InterPro" id="IPR020843">
    <property type="entry name" value="ER"/>
</dbReference>
<dbReference type="InterPro" id="IPR036291">
    <property type="entry name" value="NAD(P)-bd_dom_sf"/>
</dbReference>
<evidence type="ECO:0000313" key="3">
    <source>
        <dbReference type="Proteomes" id="UP000283269"/>
    </source>
</evidence>
<keyword evidence="3" id="KW-1185">Reference proteome</keyword>
<dbReference type="InterPro" id="IPR011032">
    <property type="entry name" value="GroES-like_sf"/>
</dbReference>
<dbReference type="CDD" id="cd08249">
    <property type="entry name" value="enoyl_reductase_like"/>
    <property type="match status" value="1"/>
</dbReference>
<protein>
    <recommendedName>
        <fullName evidence="1">Enoyl reductase (ER) domain-containing protein</fullName>
    </recommendedName>
</protein>
<dbReference type="AlphaFoldDB" id="A0A409XPB7"/>
<dbReference type="Gene3D" id="3.90.180.10">
    <property type="entry name" value="Medium-chain alcohol dehydrogenases, catalytic domain"/>
    <property type="match status" value="1"/>
</dbReference>
<dbReference type="Pfam" id="PF00107">
    <property type="entry name" value="ADH_zinc_N"/>
    <property type="match status" value="1"/>
</dbReference>